<comment type="caution">
    <text evidence="1">The sequence shown here is derived from an EMBL/GenBank/DDBJ whole genome shotgun (WGS) entry which is preliminary data.</text>
</comment>
<reference evidence="1 2" key="1">
    <citation type="journal article" date="2021" name="Front. Genet.">
        <title>Chromosome-Level Genome Assembly Reveals Significant Gene Expansion in the Toll and IMD Signaling Pathways of Dendrolimus kikuchii.</title>
        <authorList>
            <person name="Zhou J."/>
            <person name="Wu P."/>
            <person name="Xiong Z."/>
            <person name="Liu N."/>
            <person name="Zhao N."/>
            <person name="Ji M."/>
            <person name="Qiu Y."/>
            <person name="Yang B."/>
        </authorList>
    </citation>
    <scope>NUCLEOTIDE SEQUENCE [LARGE SCALE GENOMIC DNA]</scope>
    <source>
        <strain evidence="1">Ann1</strain>
    </source>
</reference>
<dbReference type="EMBL" id="CM034387">
    <property type="protein sequence ID" value="KAJ0184090.1"/>
    <property type="molecule type" value="Genomic_DNA"/>
</dbReference>
<dbReference type="Proteomes" id="UP000824533">
    <property type="component" value="Linkage Group LG01"/>
</dbReference>
<evidence type="ECO:0000313" key="2">
    <source>
        <dbReference type="Proteomes" id="UP000824533"/>
    </source>
</evidence>
<evidence type="ECO:0000313" key="1">
    <source>
        <dbReference type="EMBL" id="KAJ0184090.1"/>
    </source>
</evidence>
<gene>
    <name evidence="1" type="ORF">K1T71_000513</name>
</gene>
<proteinExistence type="predicted"/>
<accession>A0ACC1DJX5</accession>
<keyword evidence="2" id="KW-1185">Reference proteome</keyword>
<organism evidence="1 2">
    <name type="scientific">Dendrolimus kikuchii</name>
    <dbReference type="NCBI Taxonomy" id="765133"/>
    <lineage>
        <taxon>Eukaryota</taxon>
        <taxon>Metazoa</taxon>
        <taxon>Ecdysozoa</taxon>
        <taxon>Arthropoda</taxon>
        <taxon>Hexapoda</taxon>
        <taxon>Insecta</taxon>
        <taxon>Pterygota</taxon>
        <taxon>Neoptera</taxon>
        <taxon>Endopterygota</taxon>
        <taxon>Lepidoptera</taxon>
        <taxon>Glossata</taxon>
        <taxon>Ditrysia</taxon>
        <taxon>Bombycoidea</taxon>
        <taxon>Lasiocampidae</taxon>
        <taxon>Dendrolimus</taxon>
    </lineage>
</organism>
<protein>
    <submittedName>
        <fullName evidence="1">Uncharacterized protein</fullName>
    </submittedName>
</protein>
<sequence>MNSALNPEAPEFYPHLKTVTQGGYLKVNNTIKSSHLLPTGVSYDLFNTFSNFNVIKYKLKENVVEQSNKIITEEVPKVNLRFKDDNHNTDKITDANDHVLDRVNINIDTISGMSKPADRFLQGIKGNSNISSWNNTPVVSKVKVGSTSLIGAKNITRPQLMFKDTIDNSESLWVPKIADKPNNIKPLTLNILYNNEGEAVGYEHPYKLELDLYQPPSQFIDPDSEPPIFPPKLEDTKLTYIDTEAQLDDLVEHLLTVAEIAVDVEHHAYRSYQGILFCDHLHHINMSYTRPDFGVYLVGLFDTHRAARMLNLSKLSLKYLLTRYCNVNTDKSQQLADWRIRPLPDELIQYARMDTHYLLYIWRMMKSELLEKDSGYAHLLLAVFEQSRQICGATYNKEVIHEGSHMQLYLHSKKNFNTRQLAALKMLYKWRDTHARDLDESTVYLLPNHMMLSLAEILPREVQGVNACCNPMPPFVKQNLISIHRMILSCREIPIEPQLYQMPRSIRSIVSLQQSTTPSSKHDLLHFPDVVDGDEHINVDQTYAEFDELEMAVKPFTAEPNNNDDPPQFVSVLNAEAKLFIPPYDRYRKYRSLAQLEEIKEYKDKEAKIAAISKGNELIKEEVLTKLQETKEQLEKCEEGAQTKSTANVNEPKLEKFTAQRKRKLPEKGEQNDNTQKERQDKNEFNKSVKKVENFKPFHYKNSNYKKFHDETAKSFKKMTKVNKQK</sequence>
<name>A0ACC1DJX5_9NEOP</name>